<sequence>MADTILWRSMDEPGHEAVRLERGADGWILRGTAVLLHEGRACRLDYTVRTDEAWRSTGARVQGWMGDEPVDVTIAVGADGHWTLNGAEVPEVAGCVDVDLNFSPSTNLLPIRRLGLDVGGEGEVHAAWLRFPSFRLERLQQTYRRTGELSYRYESADGAFMRDLDVNAAGLVTRYPGLWEAEPVGG</sequence>
<dbReference type="Proteomes" id="UP000582837">
    <property type="component" value="Unassembled WGS sequence"/>
</dbReference>
<comment type="caution">
    <text evidence="1">The sequence shown here is derived from an EMBL/GenBank/DDBJ whole genome shotgun (WGS) entry which is preliminary data.</text>
</comment>
<dbReference type="SUPFAM" id="SSF159275">
    <property type="entry name" value="PA1994-like"/>
    <property type="match status" value="1"/>
</dbReference>
<organism evidence="1 2">
    <name type="scientific">Longimicrobium terrae</name>
    <dbReference type="NCBI Taxonomy" id="1639882"/>
    <lineage>
        <taxon>Bacteria</taxon>
        <taxon>Pseudomonadati</taxon>
        <taxon>Gemmatimonadota</taxon>
        <taxon>Longimicrobiia</taxon>
        <taxon>Longimicrobiales</taxon>
        <taxon>Longimicrobiaceae</taxon>
        <taxon>Longimicrobium</taxon>
    </lineage>
</organism>
<dbReference type="InterPro" id="IPR009467">
    <property type="entry name" value="Glycolipid-bd_prot_put"/>
</dbReference>
<dbReference type="RefSeq" id="WP_170036775.1">
    <property type="nucleotide sequence ID" value="NZ_JABDTL010000002.1"/>
</dbReference>
<proteinExistence type="predicted"/>
<gene>
    <name evidence="1" type="ORF">HNQ61_003007</name>
</gene>
<protein>
    <recommendedName>
        <fullName evidence="3">Glycolipid-binding domain-containing protein</fullName>
    </recommendedName>
</protein>
<evidence type="ECO:0000313" key="2">
    <source>
        <dbReference type="Proteomes" id="UP000582837"/>
    </source>
</evidence>
<name>A0A841H045_9BACT</name>
<dbReference type="EMBL" id="JACHIA010000008">
    <property type="protein sequence ID" value="MBB6071383.1"/>
    <property type="molecule type" value="Genomic_DNA"/>
</dbReference>
<keyword evidence="2" id="KW-1185">Reference proteome</keyword>
<evidence type="ECO:0008006" key="3">
    <source>
        <dbReference type="Google" id="ProtNLM"/>
    </source>
</evidence>
<dbReference type="AlphaFoldDB" id="A0A841H045"/>
<dbReference type="Pfam" id="PF06475">
    <property type="entry name" value="Glycolipid_bind"/>
    <property type="match status" value="1"/>
</dbReference>
<evidence type="ECO:0000313" key="1">
    <source>
        <dbReference type="EMBL" id="MBB6071383.1"/>
    </source>
</evidence>
<accession>A0A841H045</accession>
<reference evidence="1 2" key="1">
    <citation type="submission" date="2020-08" db="EMBL/GenBank/DDBJ databases">
        <title>Genomic Encyclopedia of Type Strains, Phase IV (KMG-IV): sequencing the most valuable type-strain genomes for metagenomic binning, comparative biology and taxonomic classification.</title>
        <authorList>
            <person name="Goeker M."/>
        </authorList>
    </citation>
    <scope>NUCLEOTIDE SEQUENCE [LARGE SCALE GENOMIC DNA]</scope>
    <source>
        <strain evidence="1 2">DSM 29007</strain>
    </source>
</reference>